<gene>
    <name evidence="2" type="ORF">ILEXP_LOCUS21369</name>
</gene>
<dbReference type="Gene3D" id="3.40.50.1820">
    <property type="entry name" value="alpha/beta hydrolase"/>
    <property type="match status" value="1"/>
</dbReference>
<dbReference type="EMBL" id="CAUOFW020002354">
    <property type="protein sequence ID" value="CAK9153121.1"/>
    <property type="molecule type" value="Genomic_DNA"/>
</dbReference>
<accession>A0ABC8S7D4</accession>
<feature type="region of interest" description="Disordered" evidence="1">
    <location>
        <begin position="46"/>
        <end position="78"/>
    </location>
</feature>
<comment type="caution">
    <text evidence="2">The sequence shown here is derived from an EMBL/GenBank/DDBJ whole genome shotgun (WGS) entry which is preliminary data.</text>
</comment>
<dbReference type="AlphaFoldDB" id="A0ABC8S7D4"/>
<organism evidence="2 3">
    <name type="scientific">Ilex paraguariensis</name>
    <name type="common">yerba mate</name>
    <dbReference type="NCBI Taxonomy" id="185542"/>
    <lineage>
        <taxon>Eukaryota</taxon>
        <taxon>Viridiplantae</taxon>
        <taxon>Streptophyta</taxon>
        <taxon>Embryophyta</taxon>
        <taxon>Tracheophyta</taxon>
        <taxon>Spermatophyta</taxon>
        <taxon>Magnoliopsida</taxon>
        <taxon>eudicotyledons</taxon>
        <taxon>Gunneridae</taxon>
        <taxon>Pentapetalae</taxon>
        <taxon>asterids</taxon>
        <taxon>campanulids</taxon>
        <taxon>Aquifoliales</taxon>
        <taxon>Aquifoliaceae</taxon>
        <taxon>Ilex</taxon>
    </lineage>
</organism>
<proteinExistence type="predicted"/>
<name>A0ABC8S7D4_9AQUA</name>
<evidence type="ECO:0000313" key="2">
    <source>
        <dbReference type="EMBL" id="CAK9153121.1"/>
    </source>
</evidence>
<evidence type="ECO:0000313" key="3">
    <source>
        <dbReference type="Proteomes" id="UP001642360"/>
    </source>
</evidence>
<keyword evidence="3" id="KW-1185">Reference proteome</keyword>
<feature type="compositionally biased region" description="Basic and acidic residues" evidence="1">
    <location>
        <begin position="46"/>
        <end position="57"/>
    </location>
</feature>
<protein>
    <submittedName>
        <fullName evidence="2">Uncharacterized protein</fullName>
    </submittedName>
</protein>
<sequence>MDFQQWMIDRNPPTEVRKITGSDHMVMMCKPIELSVHLHDIAKKERAEGKTTTEEPHYYCSNGVPEIGDVHGSSEVGD</sequence>
<dbReference type="InterPro" id="IPR029058">
    <property type="entry name" value="AB_hydrolase_fold"/>
</dbReference>
<evidence type="ECO:0000256" key="1">
    <source>
        <dbReference type="SAM" id="MobiDB-lite"/>
    </source>
</evidence>
<dbReference type="Proteomes" id="UP001642360">
    <property type="component" value="Unassembled WGS sequence"/>
</dbReference>
<reference evidence="2 3" key="1">
    <citation type="submission" date="2024-02" db="EMBL/GenBank/DDBJ databases">
        <authorList>
            <person name="Vignale AGUSTIN F."/>
            <person name="Sosa J E."/>
            <person name="Modenutti C."/>
        </authorList>
    </citation>
    <scope>NUCLEOTIDE SEQUENCE [LARGE SCALE GENOMIC DNA]</scope>
</reference>